<feature type="domain" description="Peptidoglycan binding-like" evidence="1">
    <location>
        <begin position="141"/>
        <end position="192"/>
    </location>
</feature>
<name>A0ABT3YEX2_9HYPH</name>
<comment type="caution">
    <text evidence="2">The sequence shown here is derived from an EMBL/GenBank/DDBJ whole genome shotgun (WGS) entry which is preliminary data.</text>
</comment>
<evidence type="ECO:0000313" key="3">
    <source>
        <dbReference type="Proteomes" id="UP001081283"/>
    </source>
</evidence>
<proteinExistence type="predicted"/>
<evidence type="ECO:0000313" key="2">
    <source>
        <dbReference type="EMBL" id="MCY0094416.1"/>
    </source>
</evidence>
<dbReference type="SUPFAM" id="SSF47090">
    <property type="entry name" value="PGBD-like"/>
    <property type="match status" value="2"/>
</dbReference>
<dbReference type="InterPro" id="IPR036366">
    <property type="entry name" value="PGBDSf"/>
</dbReference>
<dbReference type="Pfam" id="PF01471">
    <property type="entry name" value="PG_binding_1"/>
    <property type="match status" value="2"/>
</dbReference>
<dbReference type="EMBL" id="JAOVZQ010000001">
    <property type="protein sequence ID" value="MCY0094416.1"/>
    <property type="molecule type" value="Genomic_DNA"/>
</dbReference>
<sequence>MSRQRAAPDPFADDTSSGHGVLAALGQLVSAHPSLAGGSVAFAVIFGFVAANALWHQPGDHPAPILKTREVATAAVPVASARPVAAVPFAKEVPARTVTTFRIERSDDTPTASIPVPVVAPAIAPAPQPVVVQSAADPVLSQIQAILAAQGLYSGEIDGLMGPKSAAAIRQWEKHNGYSETGDATAELLAVMGSPVAPASPVTLASADTGPVPAPVPRPTPAVSADSRTSGPVTVPAAVEGPSELVQQIQSGLSNIAYADISVDGVAGAQTRAAISAFEKHYRLPVTGQPNETVLKKLLEIGAL</sequence>
<keyword evidence="3" id="KW-1185">Reference proteome</keyword>
<dbReference type="InterPro" id="IPR036365">
    <property type="entry name" value="PGBD-like_sf"/>
</dbReference>
<organism evidence="2 3">
    <name type="scientific">Hoeflea ulvae</name>
    <dbReference type="NCBI Taxonomy" id="2983764"/>
    <lineage>
        <taxon>Bacteria</taxon>
        <taxon>Pseudomonadati</taxon>
        <taxon>Pseudomonadota</taxon>
        <taxon>Alphaproteobacteria</taxon>
        <taxon>Hyphomicrobiales</taxon>
        <taxon>Rhizobiaceae</taxon>
        <taxon>Hoeflea</taxon>
    </lineage>
</organism>
<dbReference type="InterPro" id="IPR002477">
    <property type="entry name" value="Peptidoglycan-bd-like"/>
</dbReference>
<accession>A0ABT3YEX2</accession>
<dbReference type="Gene3D" id="1.10.101.10">
    <property type="entry name" value="PGBD-like superfamily/PGBD"/>
    <property type="match status" value="2"/>
</dbReference>
<evidence type="ECO:0000259" key="1">
    <source>
        <dbReference type="Pfam" id="PF01471"/>
    </source>
</evidence>
<feature type="domain" description="Peptidoglycan binding-like" evidence="1">
    <location>
        <begin position="243"/>
        <end position="298"/>
    </location>
</feature>
<dbReference type="Proteomes" id="UP001081283">
    <property type="component" value="Unassembled WGS sequence"/>
</dbReference>
<dbReference type="RefSeq" id="WP_267612368.1">
    <property type="nucleotide sequence ID" value="NZ_JAOVZQ010000001.1"/>
</dbReference>
<reference evidence="2" key="1">
    <citation type="submission" date="2022-10" db="EMBL/GenBank/DDBJ databases">
        <title>Hoeflea sp. J2-29, isolated from marine algae.</title>
        <authorList>
            <person name="Kristyanto S."/>
            <person name="Kim J.M."/>
            <person name="Jeon C.O."/>
        </authorList>
    </citation>
    <scope>NUCLEOTIDE SEQUENCE</scope>
    <source>
        <strain evidence="2">J2-29</strain>
    </source>
</reference>
<protein>
    <submittedName>
        <fullName evidence="2">Peptidoglycan-binding protein</fullName>
    </submittedName>
</protein>
<gene>
    <name evidence="2" type="ORF">OEG82_10320</name>
</gene>